<evidence type="ECO:0000313" key="3">
    <source>
        <dbReference type="Proteomes" id="UP000512286"/>
    </source>
</evidence>
<evidence type="ECO:0000313" key="2">
    <source>
        <dbReference type="EMBL" id="QLY81223.1"/>
    </source>
</evidence>
<dbReference type="AlphaFoldDB" id="A0A7D6ZS57"/>
<dbReference type="Pfam" id="PF13255">
    <property type="entry name" value="DUF4046"/>
    <property type="match status" value="3"/>
</dbReference>
<feature type="domain" description="DUF4046" evidence="1">
    <location>
        <begin position="16"/>
        <end position="102"/>
    </location>
</feature>
<dbReference type="RefSeq" id="WP_181602870.1">
    <property type="nucleotide sequence ID" value="NZ_CP059378.1"/>
</dbReference>
<feature type="domain" description="DUF4046" evidence="1">
    <location>
        <begin position="105"/>
        <end position="177"/>
    </location>
</feature>
<proteinExistence type="predicted"/>
<name>A0A7D6ZS57_9CLOT</name>
<reference evidence="2 3" key="1">
    <citation type="submission" date="2020-07" db="EMBL/GenBank/DDBJ databases">
        <title>Electron transfer.</title>
        <authorList>
            <person name="Huang L."/>
            <person name="Liu X."/>
            <person name="Zhou S."/>
        </authorList>
    </citation>
    <scope>NUCLEOTIDE SEQUENCE [LARGE SCALE GENOMIC DNA]</scope>
    <source>
        <strain evidence="2 3">Lx1</strain>
    </source>
</reference>
<evidence type="ECO:0000259" key="1">
    <source>
        <dbReference type="Pfam" id="PF13255"/>
    </source>
</evidence>
<protein>
    <submittedName>
        <fullName evidence="2">DUF4046 domain-containing protein</fullName>
    </submittedName>
</protein>
<sequence length="329" mass="39810">MYYEERNLIYLDNRETYDLVLSKKLRNFPSGFWSSLSKEEGKRVAVELLRYLIEVRFKFDREGIMNNLSKEFIMNNKLWTPCKLYFGRSAIRYINEAYPNRFKAFEFKKCRIPQNYWCDRNNRIDAIRWLIEENLNWNIDDVKEKFNRYMLLEYDLATLTAYYTSSIDIINEIYPNQIYVWELKKSSVSPKFWNIKENRLAAVRWLIEEQLKYNHDEVVDKLTIEDFYNNKLTTLIENYYNESISKAVIEAYGDKYMPWEFGYHRWSEEDAKKATVWLIDKLKREKGKAPSEVSYYDFQDNKLRIVIDKYYNSSPRKAVLDVGSSIYVS</sequence>
<accession>A0A7D6ZS57</accession>
<dbReference type="InterPro" id="IPR025119">
    <property type="entry name" value="DUF4046"/>
</dbReference>
<organism evidence="2 3">
    <name type="scientific">Clostridium intestinale</name>
    <dbReference type="NCBI Taxonomy" id="36845"/>
    <lineage>
        <taxon>Bacteria</taxon>
        <taxon>Bacillati</taxon>
        <taxon>Bacillota</taxon>
        <taxon>Clostridia</taxon>
        <taxon>Eubacteriales</taxon>
        <taxon>Clostridiaceae</taxon>
        <taxon>Clostridium</taxon>
    </lineage>
</organism>
<dbReference type="Proteomes" id="UP000512286">
    <property type="component" value="Chromosome"/>
</dbReference>
<gene>
    <name evidence="2" type="ORF">HZF06_06450</name>
</gene>
<dbReference type="EMBL" id="CP059378">
    <property type="protein sequence ID" value="QLY81223.1"/>
    <property type="molecule type" value="Genomic_DNA"/>
</dbReference>
<feature type="domain" description="DUF4046" evidence="1">
    <location>
        <begin position="190"/>
        <end position="254"/>
    </location>
</feature>
<dbReference type="KEGG" id="cint:HZF06_06450"/>